<protein>
    <submittedName>
        <fullName evidence="1">Uncharacterized protein</fullName>
    </submittedName>
</protein>
<accession>A0A101IRS8</accession>
<gene>
    <name evidence="1" type="ORF">XE10_1662</name>
</gene>
<sequence>MVKKLFDSILGKSPARNEEDYMELDLASYEVS</sequence>
<feature type="non-terminal residue" evidence="1">
    <location>
        <position position="32"/>
    </location>
</feature>
<name>A0A101IRS8_9EURY</name>
<proteinExistence type="predicted"/>
<reference evidence="2" key="1">
    <citation type="journal article" date="2015" name="MBio">
        <title>Genome-Resolved Metagenomic Analysis Reveals Roles for Candidate Phyla and Other Microbial Community Members in Biogeochemical Transformations in Oil Reservoirs.</title>
        <authorList>
            <person name="Hu P."/>
            <person name="Tom L."/>
            <person name="Singh A."/>
            <person name="Thomas B.C."/>
            <person name="Baker B.J."/>
            <person name="Piceno Y.M."/>
            <person name="Andersen G.L."/>
            <person name="Banfield J.F."/>
        </authorList>
    </citation>
    <scope>NUCLEOTIDE SEQUENCE [LARGE SCALE GENOMIC DNA]</scope>
</reference>
<evidence type="ECO:0000313" key="1">
    <source>
        <dbReference type="EMBL" id="KUK99840.1"/>
    </source>
</evidence>
<dbReference type="EMBL" id="LGHE01000222">
    <property type="protein sequence ID" value="KUK99840.1"/>
    <property type="molecule type" value="Genomic_DNA"/>
</dbReference>
<comment type="caution">
    <text evidence="1">The sequence shown here is derived from an EMBL/GenBank/DDBJ whole genome shotgun (WGS) entry which is preliminary data.</text>
</comment>
<dbReference type="Proteomes" id="UP000054598">
    <property type="component" value="Unassembled WGS sequence"/>
</dbReference>
<organism evidence="1 2">
    <name type="scientific">Methanoculleus marisnigri</name>
    <dbReference type="NCBI Taxonomy" id="2198"/>
    <lineage>
        <taxon>Archaea</taxon>
        <taxon>Methanobacteriati</taxon>
        <taxon>Methanobacteriota</taxon>
        <taxon>Stenosarchaea group</taxon>
        <taxon>Methanomicrobia</taxon>
        <taxon>Methanomicrobiales</taxon>
        <taxon>Methanomicrobiaceae</taxon>
        <taxon>Methanoculleus</taxon>
    </lineage>
</organism>
<dbReference type="AlphaFoldDB" id="A0A101IRS8"/>
<evidence type="ECO:0000313" key="2">
    <source>
        <dbReference type="Proteomes" id="UP000054598"/>
    </source>
</evidence>